<dbReference type="AlphaFoldDB" id="A0A9E3HD55"/>
<reference evidence="2" key="1">
    <citation type="submission" date="2021-05" db="EMBL/GenBank/DDBJ databases">
        <authorList>
            <person name="Pietrasiak N."/>
            <person name="Ward R."/>
            <person name="Stajich J.E."/>
            <person name="Kurbessoian T."/>
        </authorList>
    </citation>
    <scope>NUCLEOTIDE SEQUENCE</scope>
    <source>
        <strain evidence="2">HA4357-MV3</strain>
    </source>
</reference>
<evidence type="ECO:0000313" key="3">
    <source>
        <dbReference type="Proteomes" id="UP000813215"/>
    </source>
</evidence>
<dbReference type="EMBL" id="JAHHHW010000156">
    <property type="protein sequence ID" value="MBW4435218.1"/>
    <property type="molecule type" value="Genomic_DNA"/>
</dbReference>
<dbReference type="InterPro" id="IPR025587">
    <property type="entry name" value="DUF4351"/>
</dbReference>
<accession>A0A9E3HD55</accession>
<evidence type="ECO:0000313" key="2">
    <source>
        <dbReference type="EMBL" id="MBW4435218.1"/>
    </source>
</evidence>
<dbReference type="Proteomes" id="UP000813215">
    <property type="component" value="Unassembled WGS sequence"/>
</dbReference>
<feature type="domain" description="DUF4351" evidence="1">
    <location>
        <begin position="22"/>
        <end position="56"/>
    </location>
</feature>
<name>A0A9E3HD55_9NOST</name>
<reference evidence="2" key="2">
    <citation type="journal article" date="2022" name="Microbiol. Resour. Announc.">
        <title>Metagenome Sequencing to Explore Phylogenomics of Terrestrial Cyanobacteria.</title>
        <authorList>
            <person name="Ward R.D."/>
            <person name="Stajich J.E."/>
            <person name="Johansen J.R."/>
            <person name="Huntemann M."/>
            <person name="Clum A."/>
            <person name="Foster B."/>
            <person name="Foster B."/>
            <person name="Roux S."/>
            <person name="Palaniappan K."/>
            <person name="Varghese N."/>
            <person name="Mukherjee S."/>
            <person name="Reddy T.B.K."/>
            <person name="Daum C."/>
            <person name="Copeland A."/>
            <person name="Chen I.A."/>
            <person name="Ivanova N.N."/>
            <person name="Kyrpides N.C."/>
            <person name="Shapiro N."/>
            <person name="Eloe-Fadrosh E.A."/>
            <person name="Pietrasiak N."/>
        </authorList>
    </citation>
    <scope>NUCLEOTIDE SEQUENCE</scope>
    <source>
        <strain evidence="2">HA4357-MV3</strain>
    </source>
</reference>
<organism evidence="2 3">
    <name type="scientific">Pelatocladus maniniholoensis HA4357-MV3</name>
    <dbReference type="NCBI Taxonomy" id="1117104"/>
    <lineage>
        <taxon>Bacteria</taxon>
        <taxon>Bacillati</taxon>
        <taxon>Cyanobacteriota</taxon>
        <taxon>Cyanophyceae</taxon>
        <taxon>Nostocales</taxon>
        <taxon>Nostocaceae</taxon>
        <taxon>Pelatocladus</taxon>
    </lineage>
</organism>
<comment type="caution">
    <text evidence="2">The sequence shown here is derived from an EMBL/GenBank/DDBJ whole genome shotgun (WGS) entry which is preliminary data.</text>
</comment>
<evidence type="ECO:0000259" key="1">
    <source>
        <dbReference type="Pfam" id="PF14261"/>
    </source>
</evidence>
<sequence length="57" mass="6737">MIYFLSLNKFIEIVISWGEWAERSLVLRLLNQRVGQLPNVVVERVESLPIEQLEVLR</sequence>
<protein>
    <submittedName>
        <fullName evidence="2">DUF4351 domain-containing protein</fullName>
    </submittedName>
</protein>
<gene>
    <name evidence="2" type="ORF">KME28_26780</name>
</gene>
<dbReference type="Pfam" id="PF14261">
    <property type="entry name" value="DUF4351"/>
    <property type="match status" value="1"/>
</dbReference>
<proteinExistence type="predicted"/>